<proteinExistence type="predicted"/>
<gene>
    <name evidence="2" type="ORF">IAB19_03505</name>
</gene>
<dbReference type="AlphaFoldDB" id="A0A9D9GNY8"/>
<feature type="coiled-coil region" evidence="1">
    <location>
        <begin position="36"/>
        <end position="80"/>
    </location>
</feature>
<name>A0A9D9GNY8_9GAMM</name>
<protein>
    <submittedName>
        <fullName evidence="2">Uncharacterized protein</fullName>
    </submittedName>
</protein>
<evidence type="ECO:0000313" key="3">
    <source>
        <dbReference type="Proteomes" id="UP000823631"/>
    </source>
</evidence>
<dbReference type="Proteomes" id="UP000823631">
    <property type="component" value="Unassembled WGS sequence"/>
</dbReference>
<accession>A0A9D9GNY8</accession>
<reference evidence="2" key="1">
    <citation type="submission" date="2020-10" db="EMBL/GenBank/DDBJ databases">
        <authorList>
            <person name="Gilroy R."/>
        </authorList>
    </citation>
    <scope>NUCLEOTIDE SEQUENCE</scope>
    <source>
        <strain evidence="2">17213</strain>
    </source>
</reference>
<sequence length="92" mass="10909">MSAEQQQQNPEQLISPRERSLLEELVEIKELSRQLIAQLGRQNEAMAQQQKELNQARRSMIELKEENSHLREVLQTWRTRMDNVISQLRSPD</sequence>
<evidence type="ECO:0000313" key="2">
    <source>
        <dbReference type="EMBL" id="MBO8415432.1"/>
    </source>
</evidence>
<comment type="caution">
    <text evidence="2">The sequence shown here is derived from an EMBL/GenBank/DDBJ whole genome shotgun (WGS) entry which is preliminary data.</text>
</comment>
<reference evidence="2" key="2">
    <citation type="journal article" date="2021" name="PeerJ">
        <title>Extensive microbial diversity within the chicken gut microbiome revealed by metagenomics and culture.</title>
        <authorList>
            <person name="Gilroy R."/>
            <person name="Ravi A."/>
            <person name="Getino M."/>
            <person name="Pursley I."/>
            <person name="Horton D.L."/>
            <person name="Alikhan N.F."/>
            <person name="Baker D."/>
            <person name="Gharbi K."/>
            <person name="Hall N."/>
            <person name="Watson M."/>
            <person name="Adriaenssens E.M."/>
            <person name="Foster-Nyarko E."/>
            <person name="Jarju S."/>
            <person name="Secka A."/>
            <person name="Antonio M."/>
            <person name="Oren A."/>
            <person name="Chaudhuri R.R."/>
            <person name="La Ragione R."/>
            <person name="Hildebrand F."/>
            <person name="Pallen M.J."/>
        </authorList>
    </citation>
    <scope>NUCLEOTIDE SEQUENCE</scope>
    <source>
        <strain evidence="2">17213</strain>
    </source>
</reference>
<dbReference type="EMBL" id="JADINH010000074">
    <property type="protein sequence ID" value="MBO8415432.1"/>
    <property type="molecule type" value="Genomic_DNA"/>
</dbReference>
<keyword evidence="1" id="KW-0175">Coiled coil</keyword>
<organism evidence="2 3">
    <name type="scientific">Candidatus Avisuccinivibrio stercorigallinarum</name>
    <dbReference type="NCBI Taxonomy" id="2840704"/>
    <lineage>
        <taxon>Bacteria</taxon>
        <taxon>Pseudomonadati</taxon>
        <taxon>Pseudomonadota</taxon>
        <taxon>Gammaproteobacteria</taxon>
        <taxon>Aeromonadales</taxon>
        <taxon>Succinivibrionaceae</taxon>
        <taxon>Succinivibrionaceae incertae sedis</taxon>
        <taxon>Candidatus Avisuccinivibrio</taxon>
    </lineage>
</organism>
<evidence type="ECO:0000256" key="1">
    <source>
        <dbReference type="SAM" id="Coils"/>
    </source>
</evidence>